<keyword evidence="2" id="KW-1185">Reference proteome</keyword>
<dbReference type="EMBL" id="JANFNG010000001">
    <property type="protein sequence ID" value="MCQ4079382.1"/>
    <property type="molecule type" value="Genomic_DNA"/>
</dbReference>
<name>A0ABT1PNY0_9ACTN</name>
<proteinExistence type="predicted"/>
<accession>A0ABT1PNY0</accession>
<comment type="caution">
    <text evidence="1">The sequence shown here is derived from an EMBL/GenBank/DDBJ whole genome shotgun (WGS) entry which is preliminary data.</text>
</comment>
<gene>
    <name evidence="1" type="ORF">NGB36_01860</name>
</gene>
<reference evidence="1" key="1">
    <citation type="submission" date="2022-06" db="EMBL/GenBank/DDBJ databases">
        <title>Draft genome sequence of Streptomyces sp. RB6PN25 isolated from peat swamp forest in Thailand.</title>
        <authorList>
            <person name="Duangmal K."/>
            <person name="Klaysubun C."/>
        </authorList>
    </citation>
    <scope>NUCLEOTIDE SEQUENCE</scope>
    <source>
        <strain evidence="1">RB6PN25</strain>
    </source>
</reference>
<evidence type="ECO:0008006" key="3">
    <source>
        <dbReference type="Google" id="ProtNLM"/>
    </source>
</evidence>
<sequence>MRYLTTGTHGYEAKRTHRLAASSGLRWCADLLHAIIDCFEKHAWMVSAENRSA</sequence>
<organism evidence="1 2">
    <name type="scientific">Streptomyces humicola</name>
    <dbReference type="NCBI Taxonomy" id="2953240"/>
    <lineage>
        <taxon>Bacteria</taxon>
        <taxon>Bacillati</taxon>
        <taxon>Actinomycetota</taxon>
        <taxon>Actinomycetes</taxon>
        <taxon>Kitasatosporales</taxon>
        <taxon>Streptomycetaceae</taxon>
        <taxon>Streptomyces</taxon>
    </lineage>
</organism>
<protein>
    <recommendedName>
        <fullName evidence="3">Transposase</fullName>
    </recommendedName>
</protein>
<dbReference type="RefSeq" id="WP_255918227.1">
    <property type="nucleotide sequence ID" value="NZ_JANFNG010000001.1"/>
</dbReference>
<evidence type="ECO:0000313" key="1">
    <source>
        <dbReference type="EMBL" id="MCQ4079382.1"/>
    </source>
</evidence>
<evidence type="ECO:0000313" key="2">
    <source>
        <dbReference type="Proteomes" id="UP001057702"/>
    </source>
</evidence>
<dbReference type="Proteomes" id="UP001057702">
    <property type="component" value="Unassembled WGS sequence"/>
</dbReference>